<keyword evidence="7" id="KW-0325">Glycoprotein</keyword>
<dbReference type="GeneID" id="124293352"/>
<evidence type="ECO:0000256" key="4">
    <source>
        <dbReference type="ARBA" id="ARBA00022989"/>
    </source>
</evidence>
<keyword evidence="4 8" id="KW-1133">Transmembrane helix</keyword>
<evidence type="ECO:0000313" key="10">
    <source>
        <dbReference type="RefSeq" id="XP_046589923.1"/>
    </source>
</evidence>
<keyword evidence="3 8" id="KW-0812">Transmembrane</keyword>
<comment type="subcellular location">
    <subcellularLocation>
        <location evidence="1">Cell membrane</location>
        <topology evidence="1">Multi-pass membrane protein</topology>
    </subcellularLocation>
</comment>
<keyword evidence="9" id="KW-1185">Reference proteome</keyword>
<name>A0ABM3FPK1_NEOLC</name>
<gene>
    <name evidence="10" type="primary">LOC124293352</name>
</gene>
<keyword evidence="6" id="KW-0675">Receptor</keyword>
<evidence type="ECO:0000256" key="6">
    <source>
        <dbReference type="ARBA" id="ARBA00023170"/>
    </source>
</evidence>
<proteinExistence type="predicted"/>
<evidence type="ECO:0000256" key="3">
    <source>
        <dbReference type="ARBA" id="ARBA00022692"/>
    </source>
</evidence>
<keyword evidence="5 8" id="KW-0472">Membrane</keyword>
<protein>
    <submittedName>
        <fullName evidence="10">Uncharacterized protein LOC124293352</fullName>
    </submittedName>
</protein>
<keyword evidence="2" id="KW-1003">Cell membrane</keyword>
<accession>A0ABM3FPK1</accession>
<dbReference type="RefSeq" id="XP_046589923.1">
    <property type="nucleotide sequence ID" value="XM_046733967.1"/>
</dbReference>
<evidence type="ECO:0000256" key="2">
    <source>
        <dbReference type="ARBA" id="ARBA00022475"/>
    </source>
</evidence>
<reference evidence="10" key="1">
    <citation type="submission" date="2025-08" db="UniProtKB">
        <authorList>
            <consortium name="RefSeq"/>
        </authorList>
    </citation>
    <scope>IDENTIFICATION</scope>
    <source>
        <tissue evidence="10">Thorax and Abdomen</tissue>
    </source>
</reference>
<feature type="transmembrane region" description="Helical" evidence="8">
    <location>
        <begin position="264"/>
        <end position="282"/>
    </location>
</feature>
<evidence type="ECO:0000256" key="5">
    <source>
        <dbReference type="ARBA" id="ARBA00023136"/>
    </source>
</evidence>
<feature type="transmembrane region" description="Helical" evidence="8">
    <location>
        <begin position="494"/>
        <end position="514"/>
    </location>
</feature>
<evidence type="ECO:0000256" key="8">
    <source>
        <dbReference type="SAM" id="Phobius"/>
    </source>
</evidence>
<dbReference type="InterPro" id="IPR052192">
    <property type="entry name" value="Insect_Ionotropic_Sensory_Rcpt"/>
</dbReference>
<dbReference type="PANTHER" id="PTHR42643:SF38">
    <property type="entry name" value="IONOTROPIC RECEPTOR 100A"/>
    <property type="match status" value="1"/>
</dbReference>
<dbReference type="PANTHER" id="PTHR42643">
    <property type="entry name" value="IONOTROPIC RECEPTOR 20A-RELATED"/>
    <property type="match status" value="1"/>
</dbReference>
<evidence type="ECO:0000256" key="1">
    <source>
        <dbReference type="ARBA" id="ARBA00004651"/>
    </source>
</evidence>
<dbReference type="Proteomes" id="UP000829291">
    <property type="component" value="Chromosome 3"/>
</dbReference>
<feature type="transmembrane region" description="Helical" evidence="8">
    <location>
        <begin position="314"/>
        <end position="332"/>
    </location>
</feature>
<sequence>MYVERMDDLESILNNMKFSAWRTWKNRIRYLIIVPRTLCHAENADQMFRVIWSYWILNAIILCSSDHTKDLTKNELYTYNPYSSDHSQLWKTVIQETVQVFTQPKNFSHSWYVFREDLIDIKSPKDCDSLFFDKTLNLDNYLLPINMFVIRPDLYVDQKKSGVGKYTGLHGLTLQTLAKKLRFNVDETCNDDTDKLGQLIQNGSYTGELKNAFYGLSNILTGSHLMADFPGLEMTYPYISSQACFASRYADLYPSWTNIFVAKVIWIGLGLITLLVTVVLYLHNKSLGMIAAFLDAERFIVGNSIIRLPKSIKYRFTFGSIFLAFLVLDGIFKGRFVSTLASDRRYPNLHTLEQVKAEGVHLYGYEFFMNWIDDPVLKKRFHGIVLEKCLEMIARDGKQRACLAHCSTLPSVFPNSSMLVHKALIPVIDNYAVFISTLNWPMMDRWNFDIQKLLEAGIINKWHSDVLLEIEIKSWKTKRAAVQPYSKKIQLNSLLSAFIILLFGLVTALLTLVWEIRERRR</sequence>
<evidence type="ECO:0000256" key="7">
    <source>
        <dbReference type="ARBA" id="ARBA00023180"/>
    </source>
</evidence>
<organism evidence="9 10">
    <name type="scientific">Neodiprion lecontei</name>
    <name type="common">Redheaded pine sawfly</name>
    <dbReference type="NCBI Taxonomy" id="441921"/>
    <lineage>
        <taxon>Eukaryota</taxon>
        <taxon>Metazoa</taxon>
        <taxon>Ecdysozoa</taxon>
        <taxon>Arthropoda</taxon>
        <taxon>Hexapoda</taxon>
        <taxon>Insecta</taxon>
        <taxon>Pterygota</taxon>
        <taxon>Neoptera</taxon>
        <taxon>Endopterygota</taxon>
        <taxon>Hymenoptera</taxon>
        <taxon>Tenthredinoidea</taxon>
        <taxon>Diprionidae</taxon>
        <taxon>Diprioninae</taxon>
        <taxon>Neodiprion</taxon>
    </lineage>
</organism>
<evidence type="ECO:0000313" key="9">
    <source>
        <dbReference type="Proteomes" id="UP000829291"/>
    </source>
</evidence>